<feature type="domain" description="Methyltransferase type 11" evidence="2">
    <location>
        <begin position="75"/>
        <end position="170"/>
    </location>
</feature>
<dbReference type="PANTHER" id="PTHR44068">
    <property type="entry name" value="ZGC:194242"/>
    <property type="match status" value="1"/>
</dbReference>
<sequence length="282" mass="31361">MTQPTSSVPYFARLMRQLAKDDAQIKAAFGKHVHWGYFEDPAQGHVSASDYGHAAEAMCLKLLDLAEITNGQRILDVGCGFGGTISCLNRHYSQVELIGLNINSQQLRHAAAWIEPSPNNLVHFIAADAAELPFADSSIDLALCVESVFHFDRALFFAEVSRVLRKGGSLTLSDFLLNQRAANFMEGINLGEDEAVRSAYGSIDISWTLDRYKELAASCDLSLTHTEDISPNTLPTYTFLDQCVEGWEDETEAALFKRATNLLEKATRRGFIGYQLMRFELK</sequence>
<dbReference type="Proteomes" id="UP000319852">
    <property type="component" value="Chromosome"/>
</dbReference>
<evidence type="ECO:0000313" key="3">
    <source>
        <dbReference type="EMBL" id="QDS97000.1"/>
    </source>
</evidence>
<dbReference type="InterPro" id="IPR050447">
    <property type="entry name" value="Erg6_SMT_methyltransf"/>
</dbReference>
<dbReference type="GO" id="GO:0032259">
    <property type="term" value="P:methylation"/>
    <property type="evidence" value="ECO:0007669"/>
    <property type="project" value="UniProtKB-KW"/>
</dbReference>
<dbReference type="SUPFAM" id="SSF53335">
    <property type="entry name" value="S-adenosyl-L-methionine-dependent methyltransferases"/>
    <property type="match status" value="1"/>
</dbReference>
<dbReference type="PANTHER" id="PTHR44068:SF11">
    <property type="entry name" value="GERANYL DIPHOSPHATE 2-C-METHYLTRANSFERASE"/>
    <property type="match status" value="1"/>
</dbReference>
<protein>
    <submittedName>
        <fullName evidence="3">Demethylrebeccamycin-D-glucose O-methyltransferase</fullName>
        <ecNumber evidence="3">2.1.1.164</ecNumber>
    </submittedName>
</protein>
<dbReference type="KEGG" id="amob:HG15A2_02590"/>
<dbReference type="EC" id="2.1.1.164" evidence="3"/>
<dbReference type="GO" id="GO:0008757">
    <property type="term" value="F:S-adenosylmethionine-dependent methyltransferase activity"/>
    <property type="evidence" value="ECO:0007669"/>
    <property type="project" value="InterPro"/>
</dbReference>
<dbReference type="GO" id="GO:0102082">
    <property type="term" value="F:demethylrebeccamycin--D-glucose O-methyltransferase activity"/>
    <property type="evidence" value="ECO:0007669"/>
    <property type="project" value="UniProtKB-EC"/>
</dbReference>
<keyword evidence="3" id="KW-0489">Methyltransferase</keyword>
<dbReference type="Pfam" id="PF08241">
    <property type="entry name" value="Methyltransf_11"/>
    <property type="match status" value="1"/>
</dbReference>
<evidence type="ECO:0000256" key="1">
    <source>
        <dbReference type="ARBA" id="ARBA00022679"/>
    </source>
</evidence>
<dbReference type="InterPro" id="IPR029063">
    <property type="entry name" value="SAM-dependent_MTases_sf"/>
</dbReference>
<proteinExistence type="predicted"/>
<accession>A0A517MQ40</accession>
<dbReference type="OrthoDB" id="278023at2"/>
<dbReference type="Gene3D" id="3.40.50.150">
    <property type="entry name" value="Vaccinia Virus protein VP39"/>
    <property type="match status" value="1"/>
</dbReference>
<evidence type="ECO:0000313" key="4">
    <source>
        <dbReference type="Proteomes" id="UP000319852"/>
    </source>
</evidence>
<reference evidence="3 4" key="1">
    <citation type="submission" date="2019-02" db="EMBL/GenBank/DDBJ databases">
        <title>Deep-cultivation of Planctomycetes and their phenomic and genomic characterization uncovers novel biology.</title>
        <authorList>
            <person name="Wiegand S."/>
            <person name="Jogler M."/>
            <person name="Boedeker C."/>
            <person name="Pinto D."/>
            <person name="Vollmers J."/>
            <person name="Rivas-Marin E."/>
            <person name="Kohn T."/>
            <person name="Peeters S.H."/>
            <person name="Heuer A."/>
            <person name="Rast P."/>
            <person name="Oberbeckmann S."/>
            <person name="Bunk B."/>
            <person name="Jeske O."/>
            <person name="Meyerdierks A."/>
            <person name="Storesund J.E."/>
            <person name="Kallscheuer N."/>
            <person name="Luecker S."/>
            <person name="Lage O.M."/>
            <person name="Pohl T."/>
            <person name="Merkel B.J."/>
            <person name="Hornburger P."/>
            <person name="Mueller R.-W."/>
            <person name="Bruemmer F."/>
            <person name="Labrenz M."/>
            <person name="Spormann A.M."/>
            <person name="Op den Camp H."/>
            <person name="Overmann J."/>
            <person name="Amann R."/>
            <person name="Jetten M.S.M."/>
            <person name="Mascher T."/>
            <person name="Medema M.H."/>
            <person name="Devos D.P."/>
            <person name="Kaster A.-K."/>
            <person name="Ovreas L."/>
            <person name="Rohde M."/>
            <person name="Galperin M.Y."/>
            <person name="Jogler C."/>
        </authorList>
    </citation>
    <scope>NUCLEOTIDE SEQUENCE [LARGE SCALE GENOMIC DNA]</scope>
    <source>
        <strain evidence="3 4">HG15A2</strain>
    </source>
</reference>
<name>A0A517MQ40_9BACT</name>
<keyword evidence="4" id="KW-1185">Reference proteome</keyword>
<dbReference type="EMBL" id="CP036263">
    <property type="protein sequence ID" value="QDS97000.1"/>
    <property type="molecule type" value="Genomic_DNA"/>
</dbReference>
<dbReference type="InterPro" id="IPR013216">
    <property type="entry name" value="Methyltransf_11"/>
</dbReference>
<gene>
    <name evidence="3" type="primary">rebM</name>
    <name evidence="3" type="ORF">HG15A2_02590</name>
</gene>
<dbReference type="AlphaFoldDB" id="A0A517MQ40"/>
<organism evidence="3 4">
    <name type="scientific">Adhaeretor mobilis</name>
    <dbReference type="NCBI Taxonomy" id="1930276"/>
    <lineage>
        <taxon>Bacteria</taxon>
        <taxon>Pseudomonadati</taxon>
        <taxon>Planctomycetota</taxon>
        <taxon>Planctomycetia</taxon>
        <taxon>Pirellulales</taxon>
        <taxon>Lacipirellulaceae</taxon>
        <taxon>Adhaeretor</taxon>
    </lineage>
</organism>
<dbReference type="RefSeq" id="WP_145057039.1">
    <property type="nucleotide sequence ID" value="NZ_CP036263.1"/>
</dbReference>
<keyword evidence="1 3" id="KW-0808">Transferase</keyword>
<evidence type="ECO:0000259" key="2">
    <source>
        <dbReference type="Pfam" id="PF08241"/>
    </source>
</evidence>
<dbReference type="CDD" id="cd02440">
    <property type="entry name" value="AdoMet_MTases"/>
    <property type="match status" value="1"/>
</dbReference>